<keyword evidence="3" id="KW-1185">Reference proteome</keyword>
<accession>A0ABQ1K2I2</accession>
<reference evidence="3" key="1">
    <citation type="journal article" date="2019" name="Int. J. Syst. Evol. Microbiol.">
        <title>The Global Catalogue of Microorganisms (GCM) 10K type strain sequencing project: providing services to taxonomists for standard genome sequencing and annotation.</title>
        <authorList>
            <consortium name="The Broad Institute Genomics Platform"/>
            <consortium name="The Broad Institute Genome Sequencing Center for Infectious Disease"/>
            <person name="Wu L."/>
            <person name="Ma J."/>
        </authorList>
    </citation>
    <scope>NUCLEOTIDE SEQUENCE [LARGE SCALE GENOMIC DNA]</scope>
    <source>
        <strain evidence="3">CGMCC 1.15461</strain>
    </source>
</reference>
<dbReference type="Proteomes" id="UP000615760">
    <property type="component" value="Unassembled WGS sequence"/>
</dbReference>
<dbReference type="EMBL" id="BMJE01000008">
    <property type="protein sequence ID" value="GGB85579.1"/>
    <property type="molecule type" value="Genomic_DNA"/>
</dbReference>
<comment type="caution">
    <text evidence="2">The sequence shown here is derived from an EMBL/GenBank/DDBJ whole genome shotgun (WGS) entry which is preliminary data.</text>
</comment>
<gene>
    <name evidence="2" type="ORF">GCM10007424_27050</name>
</gene>
<feature type="domain" description="DUF4301" evidence="1">
    <location>
        <begin position="13"/>
        <end position="522"/>
    </location>
</feature>
<proteinExistence type="predicted"/>
<dbReference type="RefSeq" id="WP_229665959.1">
    <property type="nucleotide sequence ID" value="NZ_BMJE01000008.1"/>
</dbReference>
<dbReference type="Pfam" id="PF14134">
    <property type="entry name" value="DUF4301"/>
    <property type="match status" value="1"/>
</dbReference>
<evidence type="ECO:0000259" key="1">
    <source>
        <dbReference type="Pfam" id="PF14134"/>
    </source>
</evidence>
<dbReference type="InterPro" id="IPR025393">
    <property type="entry name" value="DUF4301"/>
</dbReference>
<evidence type="ECO:0000313" key="2">
    <source>
        <dbReference type="EMBL" id="GGB85579.1"/>
    </source>
</evidence>
<dbReference type="SUPFAM" id="SSF53448">
    <property type="entry name" value="Nucleotide-diphospho-sugar transferases"/>
    <property type="match status" value="1"/>
</dbReference>
<organism evidence="2 3">
    <name type="scientific">Flavobacterium suaedae</name>
    <dbReference type="NCBI Taxonomy" id="1767027"/>
    <lineage>
        <taxon>Bacteria</taxon>
        <taxon>Pseudomonadati</taxon>
        <taxon>Bacteroidota</taxon>
        <taxon>Flavobacteriia</taxon>
        <taxon>Flavobacteriales</taxon>
        <taxon>Flavobacteriaceae</taxon>
        <taxon>Flavobacterium</taxon>
    </lineage>
</organism>
<protein>
    <recommendedName>
        <fullName evidence="1">DUF4301 domain-containing protein</fullName>
    </recommendedName>
</protein>
<sequence length="524" mass="59817">MEGLKEIIDLGLTEKDYDQIKKRGISPDKLQEQLNIFKEGNTKINLKKPAIVNDGIVQLPDESVKEYADYFDRKKDNFKLTKFIPASGAATRMFKFLNEFIANYNPEKETVKEYITKNNDTALKTFLDNYNKFPFSEAIIDTLKQNPDYNKWSESDFAYHYIKTMLQDEKFDYANKPKGILPFHEYKNCTATPVREHFKESVAYAASQNKTNIHFTISEEHLDGFTKAFDEAKTSVEEKSGVTIDISTSYQHKKTDTIAVDMKNVPFRDNTGNIFFRPGGHGALIENLNNLDTDIVFIKNIDNVSHIEQPTITLYKKALGGILIKLQEKVYTHLEEIEKGTVTEEQLDEMLCFANNKLLQHIPESVRSLSKEEKIEYTKQLFNRPIRVCGMVKNEGEPGGGPFWVEDKDGKVSLQIVESSQIDMKDVAQKEIFSQSTHFNPVDLVCGLKNYKGEPFNLTEYIDNTTGFIVTKNRFGTDVKSYELPGLWNGAMAGWITVFAEVPLLTFNPVKNVNDLLKPAHQPS</sequence>
<evidence type="ECO:0000313" key="3">
    <source>
        <dbReference type="Proteomes" id="UP000615760"/>
    </source>
</evidence>
<name>A0ABQ1K2I2_9FLAO</name>
<dbReference type="InterPro" id="IPR029044">
    <property type="entry name" value="Nucleotide-diphossugar_trans"/>
</dbReference>